<protein>
    <submittedName>
        <fullName evidence="2">Uncharacterized protein</fullName>
    </submittedName>
</protein>
<gene>
    <name evidence="2" type="ORF">MSPICULIGERA_LOCUS2073</name>
</gene>
<proteinExistence type="predicted"/>
<dbReference type="EMBL" id="CATQJA010000641">
    <property type="protein sequence ID" value="CAJ0562266.1"/>
    <property type="molecule type" value="Genomic_DNA"/>
</dbReference>
<reference evidence="2" key="1">
    <citation type="submission" date="2023-06" db="EMBL/GenBank/DDBJ databases">
        <authorList>
            <person name="Delattre M."/>
        </authorList>
    </citation>
    <scope>NUCLEOTIDE SEQUENCE</scope>
    <source>
        <strain evidence="2">AF72</strain>
    </source>
</reference>
<feature type="compositionally biased region" description="Acidic residues" evidence="1">
    <location>
        <begin position="84"/>
        <end position="104"/>
    </location>
</feature>
<sequence>MCFVRRHDEDAELLDASPMPDPKEIDEAELLRDIDEINRNALEQYRQIAILNQAIVELVAQLDRDGVNWEEMLGVAPQQPRPEQEDETDMEDNYGDDDYIDVEH</sequence>
<comment type="caution">
    <text evidence="2">The sequence shown here is derived from an EMBL/GenBank/DDBJ whole genome shotgun (WGS) entry which is preliminary data.</text>
</comment>
<name>A0AA36C7T7_9BILA</name>
<evidence type="ECO:0000313" key="2">
    <source>
        <dbReference type="EMBL" id="CAJ0562266.1"/>
    </source>
</evidence>
<evidence type="ECO:0000256" key="1">
    <source>
        <dbReference type="SAM" id="MobiDB-lite"/>
    </source>
</evidence>
<keyword evidence="3" id="KW-1185">Reference proteome</keyword>
<dbReference type="AlphaFoldDB" id="A0AA36C7T7"/>
<evidence type="ECO:0000313" key="3">
    <source>
        <dbReference type="Proteomes" id="UP001177023"/>
    </source>
</evidence>
<feature type="region of interest" description="Disordered" evidence="1">
    <location>
        <begin position="1"/>
        <end position="22"/>
    </location>
</feature>
<accession>A0AA36C7T7</accession>
<feature type="region of interest" description="Disordered" evidence="1">
    <location>
        <begin position="73"/>
        <end position="104"/>
    </location>
</feature>
<dbReference type="Proteomes" id="UP001177023">
    <property type="component" value="Unassembled WGS sequence"/>
</dbReference>
<organism evidence="2 3">
    <name type="scientific">Mesorhabditis spiculigera</name>
    <dbReference type="NCBI Taxonomy" id="96644"/>
    <lineage>
        <taxon>Eukaryota</taxon>
        <taxon>Metazoa</taxon>
        <taxon>Ecdysozoa</taxon>
        <taxon>Nematoda</taxon>
        <taxon>Chromadorea</taxon>
        <taxon>Rhabditida</taxon>
        <taxon>Rhabditina</taxon>
        <taxon>Rhabditomorpha</taxon>
        <taxon>Rhabditoidea</taxon>
        <taxon>Rhabditidae</taxon>
        <taxon>Mesorhabditinae</taxon>
        <taxon>Mesorhabditis</taxon>
    </lineage>
</organism>
<feature type="non-terminal residue" evidence="2">
    <location>
        <position position="104"/>
    </location>
</feature>